<name>A0A0C9T6I0_PLICR</name>
<evidence type="ECO:0000256" key="6">
    <source>
        <dbReference type="ARBA" id="ARBA00022692"/>
    </source>
</evidence>
<comment type="subcellular location">
    <subcellularLocation>
        <location evidence="2">Golgi apparatus membrane</location>
        <topology evidence="2">Multi-pass membrane protein</topology>
    </subcellularLocation>
</comment>
<protein>
    <recommendedName>
        <fullName evidence="4">Golgi apparatus membrane protein TVP38</fullName>
    </recommendedName>
    <alternativeName>
        <fullName evidence="5">Golgi apparatus membrane protein tvp38</fullName>
    </alternativeName>
</protein>
<evidence type="ECO:0000256" key="11">
    <source>
        <dbReference type="SAM" id="Phobius"/>
    </source>
</evidence>
<reference evidence="13 14" key="1">
    <citation type="submission" date="2014-06" db="EMBL/GenBank/DDBJ databases">
        <title>Evolutionary Origins and Diversification of the Mycorrhizal Mutualists.</title>
        <authorList>
            <consortium name="DOE Joint Genome Institute"/>
            <consortium name="Mycorrhizal Genomics Consortium"/>
            <person name="Kohler A."/>
            <person name="Kuo A."/>
            <person name="Nagy L.G."/>
            <person name="Floudas D."/>
            <person name="Copeland A."/>
            <person name="Barry K.W."/>
            <person name="Cichocki N."/>
            <person name="Veneault-Fourrey C."/>
            <person name="LaButti K."/>
            <person name="Lindquist E.A."/>
            <person name="Lipzen A."/>
            <person name="Lundell T."/>
            <person name="Morin E."/>
            <person name="Murat C."/>
            <person name="Riley R."/>
            <person name="Ohm R."/>
            <person name="Sun H."/>
            <person name="Tunlid A."/>
            <person name="Henrissat B."/>
            <person name="Grigoriev I.V."/>
            <person name="Hibbett D.S."/>
            <person name="Martin F."/>
        </authorList>
    </citation>
    <scope>NUCLEOTIDE SEQUENCE [LARGE SCALE GENOMIC DNA]</scope>
    <source>
        <strain evidence="13 14">FD-325 SS-3</strain>
    </source>
</reference>
<dbReference type="PANTHER" id="PTHR47549:SF2">
    <property type="entry name" value="GOLGI APPARATUS MEMBRANE PROTEIN TVP38"/>
    <property type="match status" value="1"/>
</dbReference>
<accession>A0A0C9T6I0</accession>
<comment type="function">
    <text evidence="1">Golgi membrane protein involved in vesicular trafficking and spindle migration.</text>
</comment>
<dbReference type="AlphaFoldDB" id="A0A0C9T6I0"/>
<keyword evidence="8" id="KW-0333">Golgi apparatus</keyword>
<dbReference type="Pfam" id="PF09335">
    <property type="entry name" value="VTT_dom"/>
    <property type="match status" value="1"/>
</dbReference>
<evidence type="ECO:0000256" key="9">
    <source>
        <dbReference type="ARBA" id="ARBA00023136"/>
    </source>
</evidence>
<evidence type="ECO:0000256" key="8">
    <source>
        <dbReference type="ARBA" id="ARBA00023034"/>
    </source>
</evidence>
<evidence type="ECO:0000256" key="1">
    <source>
        <dbReference type="ARBA" id="ARBA00002978"/>
    </source>
</evidence>
<dbReference type="PANTHER" id="PTHR47549">
    <property type="entry name" value="GOLGI APPARATUS MEMBRANE PROTEIN TVP38-RELATED"/>
    <property type="match status" value="1"/>
</dbReference>
<keyword evidence="6 11" id="KW-0812">Transmembrane</keyword>
<evidence type="ECO:0000256" key="3">
    <source>
        <dbReference type="ARBA" id="ARBA00008640"/>
    </source>
</evidence>
<sequence>MTSYPYPPAAVPSAGYLAVDQPKPFRSTSSFDSRSGDSMRTLSPMPANDDEKTPQTTLQLICRFLVIGIILALVILMSIYHDKIVRALQPATDWMHNTKGGWAIPIAILFVLSFPPLFGHEIVAILCGIAWGLGPGFAIVFAGSFLGEIANFYTFKYLCHTRSLKFEAKNLQYACLAKVLRDGGFKVALIARLSSIPSHFTTAIFSTCGMSIWTFCLASILSSPMQIINVYIGVVLKEKEEGTESKLDKTLSNVILIATIAITVVAYIYIQRKIKAVKPEVMAARREAREGKFARASTASSVGLLNPAMQQWDEERAIDGGVYAPVPLHAPDIVVSNNEHRPSNSEDANLPRTTAPRHYTDLSISDTHRDGPTDTEGWDSSRVQGGSRPVGAGDAAPSPPPSYHVPGR</sequence>
<gene>
    <name evidence="13" type="ORF">PLICRDRAFT_57445</name>
</gene>
<feature type="domain" description="VTT" evidence="12">
    <location>
        <begin position="120"/>
        <end position="233"/>
    </location>
</feature>
<feature type="compositionally biased region" description="Pro residues" evidence="10">
    <location>
        <begin position="397"/>
        <end position="408"/>
    </location>
</feature>
<dbReference type="InterPro" id="IPR051076">
    <property type="entry name" value="Golgi_membrane_TVP38/TMEM64"/>
</dbReference>
<evidence type="ECO:0000256" key="7">
    <source>
        <dbReference type="ARBA" id="ARBA00022989"/>
    </source>
</evidence>
<evidence type="ECO:0000256" key="2">
    <source>
        <dbReference type="ARBA" id="ARBA00004653"/>
    </source>
</evidence>
<comment type="similarity">
    <text evidence="3">Belongs to the TVP38/TMEM64 family.</text>
</comment>
<organism evidence="13 14">
    <name type="scientific">Plicaturopsis crispa FD-325 SS-3</name>
    <dbReference type="NCBI Taxonomy" id="944288"/>
    <lineage>
        <taxon>Eukaryota</taxon>
        <taxon>Fungi</taxon>
        <taxon>Dikarya</taxon>
        <taxon>Basidiomycota</taxon>
        <taxon>Agaricomycotina</taxon>
        <taxon>Agaricomycetes</taxon>
        <taxon>Agaricomycetidae</taxon>
        <taxon>Amylocorticiales</taxon>
        <taxon>Amylocorticiaceae</taxon>
        <taxon>Plicatura</taxon>
        <taxon>Plicaturopsis crispa</taxon>
    </lineage>
</organism>
<evidence type="ECO:0000256" key="10">
    <source>
        <dbReference type="SAM" id="MobiDB-lite"/>
    </source>
</evidence>
<evidence type="ECO:0000313" key="13">
    <source>
        <dbReference type="EMBL" id="KII84944.1"/>
    </source>
</evidence>
<keyword evidence="9 11" id="KW-0472">Membrane</keyword>
<keyword evidence="14" id="KW-1185">Reference proteome</keyword>
<evidence type="ECO:0000256" key="4">
    <source>
        <dbReference type="ARBA" id="ARBA00013533"/>
    </source>
</evidence>
<dbReference type="OrthoDB" id="166803at2759"/>
<evidence type="ECO:0000256" key="5">
    <source>
        <dbReference type="ARBA" id="ARBA00020673"/>
    </source>
</evidence>
<dbReference type="InterPro" id="IPR032816">
    <property type="entry name" value="VTT_dom"/>
</dbReference>
<dbReference type="HOGENOM" id="CLU_021545_1_0_1"/>
<keyword evidence="7 11" id="KW-1133">Transmembrane helix</keyword>
<feature type="region of interest" description="Disordered" evidence="10">
    <location>
        <begin position="20"/>
        <end position="52"/>
    </location>
</feature>
<feature type="compositionally biased region" description="Low complexity" evidence="10">
    <location>
        <begin position="25"/>
        <end position="38"/>
    </location>
</feature>
<feature type="transmembrane region" description="Helical" evidence="11">
    <location>
        <begin position="251"/>
        <end position="270"/>
    </location>
</feature>
<dbReference type="GO" id="GO:0000139">
    <property type="term" value="C:Golgi membrane"/>
    <property type="evidence" value="ECO:0007669"/>
    <property type="project" value="UniProtKB-SubCell"/>
</dbReference>
<feature type="transmembrane region" description="Helical" evidence="11">
    <location>
        <begin position="123"/>
        <end position="146"/>
    </location>
</feature>
<proteinExistence type="inferred from homology"/>
<evidence type="ECO:0000313" key="14">
    <source>
        <dbReference type="Proteomes" id="UP000053263"/>
    </source>
</evidence>
<feature type="transmembrane region" description="Helical" evidence="11">
    <location>
        <begin position="100"/>
        <end position="117"/>
    </location>
</feature>
<dbReference type="Proteomes" id="UP000053263">
    <property type="component" value="Unassembled WGS sequence"/>
</dbReference>
<feature type="transmembrane region" description="Helical" evidence="11">
    <location>
        <begin position="58"/>
        <end position="80"/>
    </location>
</feature>
<dbReference type="EMBL" id="KN832569">
    <property type="protein sequence ID" value="KII84944.1"/>
    <property type="molecule type" value="Genomic_DNA"/>
</dbReference>
<evidence type="ECO:0000259" key="12">
    <source>
        <dbReference type="Pfam" id="PF09335"/>
    </source>
</evidence>
<feature type="region of interest" description="Disordered" evidence="10">
    <location>
        <begin position="335"/>
        <end position="408"/>
    </location>
</feature>